<name>A0AAV4BA52_9GAST</name>
<gene>
    <name evidence="1" type="ORF">PoB_004298300</name>
</gene>
<evidence type="ECO:0008006" key="3">
    <source>
        <dbReference type="Google" id="ProtNLM"/>
    </source>
</evidence>
<feature type="non-terminal residue" evidence="1">
    <location>
        <position position="70"/>
    </location>
</feature>
<proteinExistence type="predicted"/>
<sequence>MYWMTLVVNVAAAQNGSGEPDISSAGLLSTCSRVSIEEHSEDKAIATAILRSKPRPGRNLCLVPAGREKT</sequence>
<dbReference type="AlphaFoldDB" id="A0AAV4BA52"/>
<dbReference type="EMBL" id="BLXT01004673">
    <property type="protein sequence ID" value="GFO16478.1"/>
    <property type="molecule type" value="Genomic_DNA"/>
</dbReference>
<comment type="caution">
    <text evidence="1">The sequence shown here is derived from an EMBL/GenBank/DDBJ whole genome shotgun (WGS) entry which is preliminary data.</text>
</comment>
<protein>
    <recommendedName>
        <fullName evidence="3">Secreted protein</fullName>
    </recommendedName>
</protein>
<reference evidence="1 2" key="1">
    <citation type="journal article" date="2021" name="Elife">
        <title>Chloroplast acquisition without the gene transfer in kleptoplastic sea slugs, Plakobranchus ocellatus.</title>
        <authorList>
            <person name="Maeda T."/>
            <person name="Takahashi S."/>
            <person name="Yoshida T."/>
            <person name="Shimamura S."/>
            <person name="Takaki Y."/>
            <person name="Nagai Y."/>
            <person name="Toyoda A."/>
            <person name="Suzuki Y."/>
            <person name="Arimoto A."/>
            <person name="Ishii H."/>
            <person name="Satoh N."/>
            <person name="Nishiyama T."/>
            <person name="Hasebe M."/>
            <person name="Maruyama T."/>
            <person name="Minagawa J."/>
            <person name="Obokata J."/>
            <person name="Shigenobu S."/>
        </authorList>
    </citation>
    <scope>NUCLEOTIDE SEQUENCE [LARGE SCALE GENOMIC DNA]</scope>
</reference>
<evidence type="ECO:0000313" key="2">
    <source>
        <dbReference type="Proteomes" id="UP000735302"/>
    </source>
</evidence>
<accession>A0AAV4BA52</accession>
<keyword evidence="2" id="KW-1185">Reference proteome</keyword>
<organism evidence="1 2">
    <name type="scientific">Plakobranchus ocellatus</name>
    <dbReference type="NCBI Taxonomy" id="259542"/>
    <lineage>
        <taxon>Eukaryota</taxon>
        <taxon>Metazoa</taxon>
        <taxon>Spiralia</taxon>
        <taxon>Lophotrochozoa</taxon>
        <taxon>Mollusca</taxon>
        <taxon>Gastropoda</taxon>
        <taxon>Heterobranchia</taxon>
        <taxon>Euthyneura</taxon>
        <taxon>Panpulmonata</taxon>
        <taxon>Sacoglossa</taxon>
        <taxon>Placobranchoidea</taxon>
        <taxon>Plakobranchidae</taxon>
        <taxon>Plakobranchus</taxon>
    </lineage>
</organism>
<dbReference type="Proteomes" id="UP000735302">
    <property type="component" value="Unassembled WGS sequence"/>
</dbReference>
<evidence type="ECO:0000313" key="1">
    <source>
        <dbReference type="EMBL" id="GFO16478.1"/>
    </source>
</evidence>